<keyword evidence="6" id="KW-0808">Transferase</keyword>
<accession>A0AA41X053</accession>
<protein>
    <submittedName>
        <fullName evidence="6">UDP-4-amino-4, 6-dideoxy-N-acetyl-beta-L-altrosamine transaminase</fullName>
        <ecNumber evidence="6">2.6.1.92</ecNumber>
    </submittedName>
</protein>
<dbReference type="RefSeq" id="WP_254102387.1">
    <property type="nucleotide sequence ID" value="NZ_JANATA010000031.1"/>
</dbReference>
<keyword evidence="6" id="KW-0032">Aminotransferase</keyword>
<evidence type="ECO:0000256" key="1">
    <source>
        <dbReference type="ARBA" id="ARBA00022898"/>
    </source>
</evidence>
<dbReference type="InterPro" id="IPR000653">
    <property type="entry name" value="DegT/StrS_aminotransferase"/>
</dbReference>
<keyword evidence="1 4" id="KW-0663">Pyridoxal phosphate</keyword>
<reference evidence="6" key="1">
    <citation type="submission" date="2022-07" db="EMBL/GenBank/DDBJ databases">
        <title>Characterization of the Novel Bacterium Alteromonas immobilis LMIT006 and Alteromonas gregis LMIT007.</title>
        <authorList>
            <person name="Lin X."/>
        </authorList>
    </citation>
    <scope>NUCLEOTIDE SEQUENCE</scope>
    <source>
        <strain evidence="6">LMIT007</strain>
    </source>
</reference>
<dbReference type="Gene3D" id="3.40.640.10">
    <property type="entry name" value="Type I PLP-dependent aspartate aminotransferase-like (Major domain)"/>
    <property type="match status" value="1"/>
</dbReference>
<proteinExistence type="inferred from homology"/>
<gene>
    <name evidence="6" type="primary">pseC</name>
    <name evidence="6" type="ORF">NLF92_12250</name>
</gene>
<dbReference type="InterPro" id="IPR015424">
    <property type="entry name" value="PyrdxlP-dep_Trfase"/>
</dbReference>
<evidence type="ECO:0000256" key="2">
    <source>
        <dbReference type="ARBA" id="ARBA00037999"/>
    </source>
</evidence>
<dbReference type="EMBL" id="JANATA010000031">
    <property type="protein sequence ID" value="MCP3429709.1"/>
    <property type="molecule type" value="Genomic_DNA"/>
</dbReference>
<dbReference type="CDD" id="cd00616">
    <property type="entry name" value="AHBA_syn"/>
    <property type="match status" value="1"/>
</dbReference>
<dbReference type="PIRSF" id="PIRSF000390">
    <property type="entry name" value="PLP_StrS"/>
    <property type="match status" value="1"/>
</dbReference>
<dbReference type="Gene3D" id="3.90.1150.10">
    <property type="entry name" value="Aspartate Aminotransferase, domain 1"/>
    <property type="match status" value="1"/>
</dbReference>
<name>A0AA41X053_9ALTE</name>
<comment type="similarity">
    <text evidence="2 5">Belongs to the DegT/DnrJ/EryC1 family.</text>
</comment>
<evidence type="ECO:0000313" key="7">
    <source>
        <dbReference type="Proteomes" id="UP001165413"/>
    </source>
</evidence>
<dbReference type="PANTHER" id="PTHR30244:SF34">
    <property type="entry name" value="DTDP-4-AMINO-4,6-DIDEOXYGALACTOSE TRANSAMINASE"/>
    <property type="match status" value="1"/>
</dbReference>
<feature type="modified residue" description="N6-(pyridoxal phosphate)lysine" evidence="4">
    <location>
        <position position="188"/>
    </location>
</feature>
<dbReference type="EC" id="2.6.1.92" evidence="6"/>
<dbReference type="Pfam" id="PF01041">
    <property type="entry name" value="DegT_DnrJ_EryC1"/>
    <property type="match status" value="1"/>
</dbReference>
<evidence type="ECO:0000313" key="6">
    <source>
        <dbReference type="EMBL" id="MCP3429709.1"/>
    </source>
</evidence>
<dbReference type="NCBIfam" id="TIGR03588">
    <property type="entry name" value="PseC"/>
    <property type="match status" value="1"/>
</dbReference>
<sequence>MIPYGKQDISEQDIASVVEVLQSDFLTQGPQVPLFENAIKQATTAQYACAVNSATSALHIACMALDVGPGDIVWTSPITFVASANCALYCGASIDFVDIDPQTYNLCPHALATKLAHAKRNQTLPKVIIPVHLGGQSCALAAIYALAKEYGVKIIEDASHCIGAQYQDKPVGACTYSDITVFSFHPVKIVTSAEGGAAVTNCAELAQRLELLRSHGVTRDESQMDASSVPDSHAQTTFPPWYYQQIALGYNYRMTDLHAALGLSQMQRLTSFIRSRQHLASRYNELLADLPVLLPTQHPDTQSSWHLYIIRLRLAHDTQRVNNLTHSEVFSALRERGIGVNLHYIPVHLQPFYQRLGFAEGDFPVAEAYYETAISIPLFHGMTDAQQDEVVLALRDVLLM</sequence>
<evidence type="ECO:0000256" key="3">
    <source>
        <dbReference type="PIRSR" id="PIRSR000390-1"/>
    </source>
</evidence>
<dbReference type="GO" id="GO:0030170">
    <property type="term" value="F:pyridoxal phosphate binding"/>
    <property type="evidence" value="ECO:0007669"/>
    <property type="project" value="TreeGrafter"/>
</dbReference>
<dbReference type="Proteomes" id="UP001165413">
    <property type="component" value="Unassembled WGS sequence"/>
</dbReference>
<keyword evidence="7" id="KW-1185">Reference proteome</keyword>
<dbReference type="SUPFAM" id="SSF53383">
    <property type="entry name" value="PLP-dependent transferases"/>
    <property type="match status" value="1"/>
</dbReference>
<evidence type="ECO:0000256" key="4">
    <source>
        <dbReference type="PIRSR" id="PIRSR000390-2"/>
    </source>
</evidence>
<feature type="active site" description="Proton acceptor" evidence="3">
    <location>
        <position position="188"/>
    </location>
</feature>
<dbReference type="InterPro" id="IPR015421">
    <property type="entry name" value="PyrdxlP-dep_Trfase_major"/>
</dbReference>
<dbReference type="PANTHER" id="PTHR30244">
    <property type="entry name" value="TRANSAMINASE"/>
    <property type="match status" value="1"/>
</dbReference>
<dbReference type="InterPro" id="IPR020026">
    <property type="entry name" value="PseC"/>
</dbReference>
<evidence type="ECO:0000256" key="5">
    <source>
        <dbReference type="RuleBase" id="RU004508"/>
    </source>
</evidence>
<dbReference type="GO" id="GO:0008483">
    <property type="term" value="F:transaminase activity"/>
    <property type="evidence" value="ECO:0007669"/>
    <property type="project" value="UniProtKB-KW"/>
</dbReference>
<organism evidence="6 7">
    <name type="scientific">Opacimonas viscosa</name>
    <dbReference type="NCBI Taxonomy" id="2961944"/>
    <lineage>
        <taxon>Bacteria</taxon>
        <taxon>Pseudomonadati</taxon>
        <taxon>Pseudomonadota</taxon>
        <taxon>Gammaproteobacteria</taxon>
        <taxon>Alteromonadales</taxon>
        <taxon>Alteromonadaceae</taxon>
        <taxon>Opacimonas</taxon>
    </lineage>
</organism>
<comment type="caution">
    <text evidence="6">The sequence shown here is derived from an EMBL/GenBank/DDBJ whole genome shotgun (WGS) entry which is preliminary data.</text>
</comment>
<dbReference type="InterPro" id="IPR015422">
    <property type="entry name" value="PyrdxlP-dep_Trfase_small"/>
</dbReference>
<dbReference type="AlphaFoldDB" id="A0AA41X053"/>
<dbReference type="GO" id="GO:0000271">
    <property type="term" value="P:polysaccharide biosynthetic process"/>
    <property type="evidence" value="ECO:0007669"/>
    <property type="project" value="TreeGrafter"/>
</dbReference>